<dbReference type="Pfam" id="PF26563">
    <property type="entry name" value="Rv3660c_N"/>
    <property type="match status" value="1"/>
</dbReference>
<organism evidence="2 3">
    <name type="scientific">Gordonia soli NBRC 108243</name>
    <dbReference type="NCBI Taxonomy" id="1223545"/>
    <lineage>
        <taxon>Bacteria</taxon>
        <taxon>Bacillati</taxon>
        <taxon>Actinomycetota</taxon>
        <taxon>Actinomycetes</taxon>
        <taxon>Mycobacteriales</taxon>
        <taxon>Gordoniaceae</taxon>
        <taxon>Gordonia</taxon>
    </lineage>
</organism>
<dbReference type="InterPro" id="IPR022521">
    <property type="entry name" value="Rv3660c"/>
</dbReference>
<evidence type="ECO:0000313" key="2">
    <source>
        <dbReference type="EMBL" id="GAC67609.1"/>
    </source>
</evidence>
<dbReference type="PANTHER" id="PTHR43384">
    <property type="entry name" value="SEPTUM SITE-DETERMINING PROTEIN MIND HOMOLOG, CHLOROPLASTIC-RELATED"/>
    <property type="match status" value="1"/>
</dbReference>
<dbReference type="GO" id="GO:0051782">
    <property type="term" value="P:negative regulation of cell division"/>
    <property type="evidence" value="ECO:0007669"/>
    <property type="project" value="TreeGrafter"/>
</dbReference>
<dbReference type="RefSeq" id="WP_007618961.1">
    <property type="nucleotide sequence ID" value="NZ_BANX01000008.1"/>
</dbReference>
<dbReference type="InterPro" id="IPR050625">
    <property type="entry name" value="ParA/MinD_ATPase"/>
</dbReference>
<dbReference type="eggNOG" id="COG4963">
    <property type="taxonomic scope" value="Bacteria"/>
</dbReference>
<reference evidence="2 3" key="1">
    <citation type="submission" date="2013-01" db="EMBL/GenBank/DDBJ databases">
        <title>Whole genome shotgun sequence of Gordonia soli NBRC 108243.</title>
        <authorList>
            <person name="Isaki-Nakamura S."/>
            <person name="Hosoyama A."/>
            <person name="Tsuchikane K."/>
            <person name="Ando Y."/>
            <person name="Baba S."/>
            <person name="Ohji S."/>
            <person name="Hamada M."/>
            <person name="Tamura T."/>
            <person name="Yamazoe A."/>
            <person name="Yamazaki S."/>
            <person name="Fujita N."/>
        </authorList>
    </citation>
    <scope>NUCLEOTIDE SEQUENCE [LARGE SCALE GENOMIC DNA]</scope>
    <source>
        <strain evidence="2 3">NBRC 108243</strain>
    </source>
</reference>
<gene>
    <name evidence="2" type="ORF">GS4_08_01940</name>
</gene>
<dbReference type="Gene3D" id="3.40.50.300">
    <property type="entry name" value="P-loop containing nucleotide triphosphate hydrolases"/>
    <property type="match status" value="1"/>
</dbReference>
<dbReference type="GO" id="GO:0005829">
    <property type="term" value="C:cytosol"/>
    <property type="evidence" value="ECO:0007669"/>
    <property type="project" value="TreeGrafter"/>
</dbReference>
<dbReference type="NCBIfam" id="TIGR03815">
    <property type="entry name" value="CpaE_hom_Actino"/>
    <property type="match status" value="1"/>
</dbReference>
<keyword evidence="3" id="KW-1185">Reference proteome</keyword>
<dbReference type="InterPro" id="IPR059050">
    <property type="entry name" value="Rv3660c_N"/>
</dbReference>
<dbReference type="AlphaFoldDB" id="M0QGN8"/>
<name>M0QGN8_9ACTN</name>
<dbReference type="PANTHER" id="PTHR43384:SF11">
    <property type="entry name" value="SEPTUM SITE DETERMINING PROTEIN"/>
    <property type="match status" value="1"/>
</dbReference>
<dbReference type="GO" id="GO:0005524">
    <property type="term" value="F:ATP binding"/>
    <property type="evidence" value="ECO:0007669"/>
    <property type="project" value="TreeGrafter"/>
</dbReference>
<dbReference type="GO" id="GO:0016887">
    <property type="term" value="F:ATP hydrolysis activity"/>
    <property type="evidence" value="ECO:0007669"/>
    <property type="project" value="TreeGrafter"/>
</dbReference>
<protein>
    <recommendedName>
        <fullName evidence="1">Rv3660c-like CheY-like N-terminal domain-containing protein</fullName>
    </recommendedName>
</protein>
<dbReference type="STRING" id="1223545.GS4_08_01940"/>
<evidence type="ECO:0000259" key="1">
    <source>
        <dbReference type="Pfam" id="PF26563"/>
    </source>
</evidence>
<accession>M0QGN8</accession>
<dbReference type="InterPro" id="IPR027417">
    <property type="entry name" value="P-loop_NTPase"/>
</dbReference>
<feature type="domain" description="Rv3660c-like CheY-like N-terminal" evidence="1">
    <location>
        <begin position="11"/>
        <end position="111"/>
    </location>
</feature>
<sequence length="355" mass="36406">MPDDVLALVGPAVRDEVARCAAAAGYRMLTADPRACRREWVRSRAVMVDAESVPVLSAQRMPRRSGVVVVGDVDAPAVIWRMAVELGADSGAVLPADESALVHTLSGLRAPRGSPGGAVAVIGGHGGAGASTLAAATAMITADAGHGVLLLDTDELGPGLDLMLGVEDRTGLRWQDLTLEGGTVSGSALHSAVIGLDDRLSVLAPRRGDARAIGPDAVLSVIDAGRAQGDRVVVDLPRSDGPLVRAVAESVDLLIVVSAPTVAGCASTRSLVARTIPDHLEARLAIRGPSPGGLRASQVADAVGLDLLAAYRPDPGMAGRLDAGRLRVTARSPLGRAATAVHRAAEARRREMADR</sequence>
<proteinExistence type="predicted"/>
<dbReference type="EMBL" id="BANX01000008">
    <property type="protein sequence ID" value="GAC67609.1"/>
    <property type="molecule type" value="Genomic_DNA"/>
</dbReference>
<dbReference type="OrthoDB" id="3252838at2"/>
<dbReference type="SUPFAM" id="SSF52540">
    <property type="entry name" value="P-loop containing nucleoside triphosphate hydrolases"/>
    <property type="match status" value="1"/>
</dbReference>
<comment type="caution">
    <text evidence="2">The sequence shown here is derived from an EMBL/GenBank/DDBJ whole genome shotgun (WGS) entry which is preliminary data.</text>
</comment>
<dbReference type="Proteomes" id="UP000011666">
    <property type="component" value="Unassembled WGS sequence"/>
</dbReference>
<evidence type="ECO:0000313" key="3">
    <source>
        <dbReference type="Proteomes" id="UP000011666"/>
    </source>
</evidence>
<dbReference type="GO" id="GO:0009898">
    <property type="term" value="C:cytoplasmic side of plasma membrane"/>
    <property type="evidence" value="ECO:0007669"/>
    <property type="project" value="TreeGrafter"/>
</dbReference>